<sequence>MSGQPCNRLVRQRVVALWFPDWPIQAARIEAAGELDGPVVVVRQHRVQVCSAEARAAGVRRGMKIRQAQAICPGVAVLESNPDRDGVVFAEISGSLDEVASSVEVMRPGLVIADAAAAGRFHGSEDRAVEMLLDATARQGVDACVGVADEIATALIAARHPGGGMVVAPGESRSYLSGMPVGILSAEVALGCEPAVIDKLGVLGVRTLGELTELPLPQIVTRFGEAGRLCHSVARAAQDRRVAPELPVSDLAVSFAPEEPIERVDTAAFAARQLAARLHHRLAAAGVVCLRLRISAELASGKTVERMWRTRSALTEEATADRVRWQLDGWLTRARAADADGAGITELILDPLETAAPEMVGQLWGTGATEDQARRVISRVQSQLGVDRVLQPRPAGGRGVAERIELVPYGEERDPVSEGSWPGRIPSPLPARLGGGATHPSARVRLIDAAAKDVYVTAEALLSSVPYALGWGKQRYRVAAWAGPWPVDTFWWNDKGEKVARLQVVGQAEKESHQRAWLLLWSQGQWRVEAAYE</sequence>
<dbReference type="EMBL" id="CP039247">
    <property type="protein sequence ID" value="QCB27764.1"/>
    <property type="molecule type" value="Genomic_DNA"/>
</dbReference>
<keyword evidence="5" id="KW-0548">Nucleotidyltransferase</keyword>
<protein>
    <submittedName>
        <fullName evidence="5">DNA polymerase IV</fullName>
        <ecNumber evidence="5">2.7.7.7</ecNumber>
    </submittedName>
</protein>
<evidence type="ECO:0000256" key="1">
    <source>
        <dbReference type="ARBA" id="ARBA00010945"/>
    </source>
</evidence>
<accession>A0A4P7QG64</accession>
<evidence type="ECO:0000256" key="2">
    <source>
        <dbReference type="ARBA" id="ARBA00022763"/>
    </source>
</evidence>
<gene>
    <name evidence="5" type="primary">dinB1</name>
    <name evidence="5" type="ORF">CENDO_02330</name>
</gene>
<dbReference type="GO" id="GO:0006281">
    <property type="term" value="P:DNA repair"/>
    <property type="evidence" value="ECO:0007669"/>
    <property type="project" value="InterPro"/>
</dbReference>
<keyword evidence="2" id="KW-0227">DNA damage</keyword>
<dbReference type="InterPro" id="IPR001126">
    <property type="entry name" value="UmuC"/>
</dbReference>
<evidence type="ECO:0000313" key="6">
    <source>
        <dbReference type="Proteomes" id="UP000296352"/>
    </source>
</evidence>
<name>A0A4P7QG64_9CORY</name>
<dbReference type="GO" id="GO:0003887">
    <property type="term" value="F:DNA-directed DNA polymerase activity"/>
    <property type="evidence" value="ECO:0007669"/>
    <property type="project" value="UniProtKB-EC"/>
</dbReference>
<keyword evidence="6" id="KW-1185">Reference proteome</keyword>
<comment type="function">
    <text evidence="3">Poorly processive, error-prone DNA polymerase involved in untargeted mutagenesis. Copies undamaged DNA at stalled replication forks, which arise in vivo from mismatched or misaligned primer ends. These misaligned primers can be extended by PolIV. Exhibits no 3'-5' exonuclease (proofreading) activity. May be involved in translesional synthesis, in conjunction with the beta clamp from PolIII.</text>
</comment>
<dbReference type="PANTHER" id="PTHR35369:SF2">
    <property type="entry name" value="BLR3025 PROTEIN"/>
    <property type="match status" value="1"/>
</dbReference>
<dbReference type="KEGG" id="cee:CENDO_02330"/>
<evidence type="ECO:0000256" key="3">
    <source>
        <dbReference type="ARBA" id="ARBA00025589"/>
    </source>
</evidence>
<dbReference type="PANTHER" id="PTHR35369">
    <property type="entry name" value="BLR3025 PROTEIN-RELATED"/>
    <property type="match status" value="1"/>
</dbReference>
<dbReference type="EC" id="2.7.7.7" evidence="5"/>
<dbReference type="InterPro" id="IPR043502">
    <property type="entry name" value="DNA/RNA_pol_sf"/>
</dbReference>
<dbReference type="PROSITE" id="PS50173">
    <property type="entry name" value="UMUC"/>
    <property type="match status" value="1"/>
</dbReference>
<dbReference type="CDD" id="cd03468">
    <property type="entry name" value="PolY_like"/>
    <property type="match status" value="1"/>
</dbReference>
<dbReference type="Gene3D" id="3.30.70.270">
    <property type="match status" value="1"/>
</dbReference>
<evidence type="ECO:0000313" key="5">
    <source>
        <dbReference type="EMBL" id="QCB27764.1"/>
    </source>
</evidence>
<dbReference type="InterPro" id="IPR050356">
    <property type="entry name" value="SulA_CellDiv_inhibitor"/>
</dbReference>
<reference evidence="5 6" key="1">
    <citation type="submission" date="2019-04" db="EMBL/GenBank/DDBJ databases">
        <title>Corynebacterium endometrii sp. nov., isolated from the uterus of a cow with endometritis.</title>
        <authorList>
            <person name="Ballas P."/>
            <person name="Ruckert C."/>
            <person name="Wagener K."/>
            <person name="Drillich M."/>
            <person name="Kaempfer P."/>
            <person name="Busse H.-J."/>
            <person name="Ehling-Schulz M."/>
        </authorList>
    </citation>
    <scope>NUCLEOTIDE SEQUENCE [LARGE SCALE GENOMIC DNA]</scope>
    <source>
        <strain evidence="5 6">LMM-1653</strain>
    </source>
</reference>
<feature type="domain" description="UmuC" evidence="4">
    <location>
        <begin position="38"/>
        <end position="160"/>
    </location>
</feature>
<dbReference type="AlphaFoldDB" id="A0A4P7QG64"/>
<evidence type="ECO:0000259" key="4">
    <source>
        <dbReference type="PROSITE" id="PS50173"/>
    </source>
</evidence>
<dbReference type="OrthoDB" id="5244088at2"/>
<dbReference type="SUPFAM" id="SSF56672">
    <property type="entry name" value="DNA/RNA polymerases"/>
    <property type="match status" value="1"/>
</dbReference>
<dbReference type="Pfam" id="PF00817">
    <property type="entry name" value="IMS"/>
    <property type="match status" value="1"/>
</dbReference>
<dbReference type="InterPro" id="IPR043128">
    <property type="entry name" value="Rev_trsase/Diguanyl_cyclase"/>
</dbReference>
<keyword evidence="5" id="KW-0808">Transferase</keyword>
<proteinExistence type="inferred from homology"/>
<comment type="similarity">
    <text evidence="1">Belongs to the DNA polymerase type-Y family.</text>
</comment>
<dbReference type="RefSeq" id="WP_136140592.1">
    <property type="nucleotide sequence ID" value="NZ_CP039247.1"/>
</dbReference>
<dbReference type="Gene3D" id="3.40.1170.60">
    <property type="match status" value="1"/>
</dbReference>
<dbReference type="Proteomes" id="UP000296352">
    <property type="component" value="Chromosome"/>
</dbReference>
<organism evidence="5 6">
    <name type="scientific">Corynebacterium endometrii</name>
    <dbReference type="NCBI Taxonomy" id="2488819"/>
    <lineage>
        <taxon>Bacteria</taxon>
        <taxon>Bacillati</taxon>
        <taxon>Actinomycetota</taxon>
        <taxon>Actinomycetes</taxon>
        <taxon>Mycobacteriales</taxon>
        <taxon>Corynebacteriaceae</taxon>
        <taxon>Corynebacterium</taxon>
    </lineage>
</organism>